<organism evidence="1 2">
    <name type="scientific">Gracilibacillus marinus</name>
    <dbReference type="NCBI Taxonomy" id="630535"/>
    <lineage>
        <taxon>Bacteria</taxon>
        <taxon>Bacillati</taxon>
        <taxon>Bacillota</taxon>
        <taxon>Bacilli</taxon>
        <taxon>Bacillales</taxon>
        <taxon>Bacillaceae</taxon>
        <taxon>Gracilibacillus</taxon>
    </lineage>
</organism>
<comment type="caution">
    <text evidence="1">The sequence shown here is derived from an EMBL/GenBank/DDBJ whole genome shotgun (WGS) entry which is preliminary data.</text>
</comment>
<dbReference type="Gene3D" id="3.30.1330.30">
    <property type="match status" value="1"/>
</dbReference>
<protein>
    <submittedName>
        <fullName evidence="1">YueI family protein</fullName>
    </submittedName>
</protein>
<sequence>MSQKKMDDYIQEGIYGPKEIRPDERRRFLGTIRERVVLVLTQAEVRGEKGIKELTEAMKQYPSSKMLLNGDMNFRFFKPYREVANQHKISYTSITDKASTSNYGLVLTMPDAIDKEEIFLPEEKEVPQEEETKKTSWWKKLFETD</sequence>
<evidence type="ECO:0000313" key="1">
    <source>
        <dbReference type="EMBL" id="MFC4388093.1"/>
    </source>
</evidence>
<dbReference type="InterPro" id="IPR012543">
    <property type="entry name" value="DUF1694"/>
</dbReference>
<dbReference type="Proteomes" id="UP001595880">
    <property type="component" value="Unassembled WGS sequence"/>
</dbReference>
<accession>A0ABV8VZ60</accession>
<name>A0ABV8VZ60_9BACI</name>
<proteinExistence type="predicted"/>
<reference evidence="2" key="1">
    <citation type="journal article" date="2019" name="Int. J. Syst. Evol. Microbiol.">
        <title>The Global Catalogue of Microorganisms (GCM) 10K type strain sequencing project: providing services to taxonomists for standard genome sequencing and annotation.</title>
        <authorList>
            <consortium name="The Broad Institute Genomics Platform"/>
            <consortium name="The Broad Institute Genome Sequencing Center for Infectious Disease"/>
            <person name="Wu L."/>
            <person name="Ma J."/>
        </authorList>
    </citation>
    <scope>NUCLEOTIDE SEQUENCE [LARGE SCALE GENOMIC DNA]</scope>
    <source>
        <strain evidence="2">KACC 14058</strain>
    </source>
</reference>
<dbReference type="Pfam" id="PF07997">
    <property type="entry name" value="DUF1694"/>
    <property type="match status" value="1"/>
</dbReference>
<dbReference type="InterPro" id="IPR029064">
    <property type="entry name" value="Ribosomal_eL30-like_sf"/>
</dbReference>
<dbReference type="EMBL" id="JBHSDV010000002">
    <property type="protein sequence ID" value="MFC4388093.1"/>
    <property type="molecule type" value="Genomic_DNA"/>
</dbReference>
<dbReference type="SUPFAM" id="SSF160515">
    <property type="entry name" value="YueI-like"/>
    <property type="match status" value="1"/>
</dbReference>
<dbReference type="PIRSF" id="PIRSF034303">
    <property type="entry name" value="DUF1694"/>
    <property type="match status" value="1"/>
</dbReference>
<dbReference type="RefSeq" id="WP_390198854.1">
    <property type="nucleotide sequence ID" value="NZ_JBHSDV010000002.1"/>
</dbReference>
<evidence type="ECO:0000313" key="2">
    <source>
        <dbReference type="Proteomes" id="UP001595880"/>
    </source>
</evidence>
<gene>
    <name evidence="1" type="ORF">ACFOZ1_09765</name>
</gene>
<keyword evidence="2" id="KW-1185">Reference proteome</keyword>